<gene>
    <name evidence="2" type="ORF">APZ18_06775</name>
</gene>
<name>A0AAW3JQH3_9FIRM</name>
<keyword evidence="3" id="KW-1185">Reference proteome</keyword>
<reference evidence="2 3" key="1">
    <citation type="submission" date="2015-10" db="EMBL/GenBank/DDBJ databases">
        <title>Butyribacter intestini gen. nov., sp. nov., a butyric acid-producing bacterium of the family Lachnospiraceae isolated from the human faeces.</title>
        <authorList>
            <person name="Zou Y."/>
            <person name="Xue W."/>
            <person name="Luo G."/>
            <person name="Lv M."/>
        </authorList>
    </citation>
    <scope>NUCLEOTIDE SEQUENCE [LARGE SCALE GENOMIC DNA]</scope>
    <source>
        <strain evidence="2 3">TF01-11</strain>
    </source>
</reference>
<dbReference type="AlphaFoldDB" id="A0AAW3JQH3"/>
<accession>A0AAW3JQH3</accession>
<evidence type="ECO:0000313" key="2">
    <source>
        <dbReference type="EMBL" id="KQC84460.1"/>
    </source>
</evidence>
<protein>
    <recommendedName>
        <fullName evidence="4">DUF4230 domain-containing protein</fullName>
    </recommendedName>
</protein>
<keyword evidence="1" id="KW-0812">Transmembrane</keyword>
<feature type="transmembrane region" description="Helical" evidence="1">
    <location>
        <begin position="12"/>
        <end position="33"/>
    </location>
</feature>
<evidence type="ECO:0000256" key="1">
    <source>
        <dbReference type="SAM" id="Phobius"/>
    </source>
</evidence>
<dbReference type="EMBL" id="LLKB01000005">
    <property type="protein sequence ID" value="KQC84460.1"/>
    <property type="molecule type" value="Genomic_DNA"/>
</dbReference>
<evidence type="ECO:0000313" key="3">
    <source>
        <dbReference type="Proteomes" id="UP000050833"/>
    </source>
</evidence>
<dbReference type="InterPro" id="IPR025324">
    <property type="entry name" value="DUF4230"/>
</dbReference>
<dbReference type="RefSeq" id="WP_055943129.1">
    <property type="nucleotide sequence ID" value="NZ_LLKB01000005.1"/>
</dbReference>
<organism evidence="2 3">
    <name type="scientific">Butyribacter intestini</name>
    <dbReference type="NCBI Taxonomy" id="1703332"/>
    <lineage>
        <taxon>Bacteria</taxon>
        <taxon>Bacillati</taxon>
        <taxon>Bacillota</taxon>
        <taxon>Clostridia</taxon>
        <taxon>Lachnospirales</taxon>
        <taxon>Lachnospiraceae</taxon>
        <taxon>Butyribacter</taxon>
    </lineage>
</organism>
<evidence type="ECO:0008006" key="4">
    <source>
        <dbReference type="Google" id="ProtNLM"/>
    </source>
</evidence>
<sequence length="220" mass="24856">MFLFRDFFGFGKRIKCIIVIVLICILVLGGILLKVHFAKKAEPKVSYSNVYSEKVKGISELAVLSTTYSGITEVRNKWFIDVLDEVALMEYKAEVKVGVDLSKAKVKVDDDKRTIDIKLPAADTVDINILKSSIKWDEVSWNKLEGKQFVMQGLKQAESECREKTDKTDMVKKANMRAKKLVEDMFEGAKKCRKPYKVSVSVDGDEYININVNVSDGGQE</sequence>
<keyword evidence="1" id="KW-0472">Membrane</keyword>
<keyword evidence="1" id="KW-1133">Transmembrane helix</keyword>
<proteinExistence type="predicted"/>
<dbReference type="Pfam" id="PF14014">
    <property type="entry name" value="DUF4230"/>
    <property type="match status" value="1"/>
</dbReference>
<dbReference type="Proteomes" id="UP000050833">
    <property type="component" value="Unassembled WGS sequence"/>
</dbReference>
<comment type="caution">
    <text evidence="2">The sequence shown here is derived from an EMBL/GenBank/DDBJ whole genome shotgun (WGS) entry which is preliminary data.</text>
</comment>